<comment type="caution">
    <text evidence="4">The sequence shown here is derived from an EMBL/GenBank/DDBJ whole genome shotgun (WGS) entry which is preliminary data.</text>
</comment>
<proteinExistence type="inferred from homology"/>
<dbReference type="NCBIfam" id="TIGR00040">
    <property type="entry name" value="yfcE"/>
    <property type="match status" value="1"/>
</dbReference>
<comment type="cofactor">
    <cofactor evidence="2">
        <name>a divalent metal cation</name>
        <dbReference type="ChEBI" id="CHEBI:60240"/>
    </cofactor>
</comment>
<dbReference type="InterPro" id="IPR000979">
    <property type="entry name" value="Phosphodiesterase_MJ0936/Vps29"/>
</dbReference>
<name>A0ABY1Q9F8_9BURK</name>
<gene>
    <name evidence="4" type="ORF">SAMN06295970_106196</name>
</gene>
<dbReference type="InterPro" id="IPR029052">
    <property type="entry name" value="Metallo-depent_PP-like"/>
</dbReference>
<dbReference type="PANTHER" id="PTHR11124">
    <property type="entry name" value="VACUOLAR SORTING PROTEIN VPS29"/>
    <property type="match status" value="1"/>
</dbReference>
<evidence type="ECO:0000259" key="3">
    <source>
        <dbReference type="Pfam" id="PF12850"/>
    </source>
</evidence>
<accession>A0ABY1Q9F8</accession>
<keyword evidence="5" id="KW-1185">Reference proteome</keyword>
<dbReference type="SUPFAM" id="SSF56300">
    <property type="entry name" value="Metallo-dependent phosphatases"/>
    <property type="match status" value="1"/>
</dbReference>
<dbReference type="Gene3D" id="3.60.21.10">
    <property type="match status" value="1"/>
</dbReference>
<protein>
    <recommendedName>
        <fullName evidence="2">Phosphoesterase</fullName>
        <ecNumber evidence="2">3.1.4.-</ecNumber>
    </recommendedName>
</protein>
<keyword evidence="2" id="KW-0479">Metal-binding</keyword>
<dbReference type="Pfam" id="PF12850">
    <property type="entry name" value="Metallophos_2"/>
    <property type="match status" value="1"/>
</dbReference>
<dbReference type="Proteomes" id="UP001158049">
    <property type="component" value="Unassembled WGS sequence"/>
</dbReference>
<evidence type="ECO:0000313" key="4">
    <source>
        <dbReference type="EMBL" id="SMP60016.1"/>
    </source>
</evidence>
<sequence>MAAAPMRIGLISDTHGLLRPQALKALAGMDRIIHAGDIGNAAVLEALAAIAPLDVVRGNNDMAGWAAAIPHSQTLEYGGVRIHLLHDINELKGRMPPVQVVVAGHSHRPLALEKDGVLRVNPGSAGPRRFKLPVTVGLLEIVDGRATAAIRELAV</sequence>
<comment type="similarity">
    <text evidence="1 2">Belongs to the metallophosphoesterase superfamily. YfcE family.</text>
</comment>
<feature type="domain" description="Calcineurin-like phosphoesterase" evidence="3">
    <location>
        <begin position="6"/>
        <end position="143"/>
    </location>
</feature>
<evidence type="ECO:0000256" key="2">
    <source>
        <dbReference type="RuleBase" id="RU362039"/>
    </source>
</evidence>
<evidence type="ECO:0000313" key="5">
    <source>
        <dbReference type="Proteomes" id="UP001158049"/>
    </source>
</evidence>
<dbReference type="RefSeq" id="WP_283442296.1">
    <property type="nucleotide sequence ID" value="NZ_FXUL01000006.1"/>
</dbReference>
<dbReference type="EMBL" id="FXUL01000006">
    <property type="protein sequence ID" value="SMP60016.1"/>
    <property type="molecule type" value="Genomic_DNA"/>
</dbReference>
<dbReference type="InterPro" id="IPR024654">
    <property type="entry name" value="Calcineurin-like_PHP_lpxH"/>
</dbReference>
<organism evidence="4 5">
    <name type="scientific">Noviherbaspirillum suwonense</name>
    <dbReference type="NCBI Taxonomy" id="1224511"/>
    <lineage>
        <taxon>Bacteria</taxon>
        <taxon>Pseudomonadati</taxon>
        <taxon>Pseudomonadota</taxon>
        <taxon>Betaproteobacteria</taxon>
        <taxon>Burkholderiales</taxon>
        <taxon>Oxalobacteraceae</taxon>
        <taxon>Noviherbaspirillum</taxon>
    </lineage>
</organism>
<reference evidence="4 5" key="1">
    <citation type="submission" date="2017-05" db="EMBL/GenBank/DDBJ databases">
        <authorList>
            <person name="Varghese N."/>
            <person name="Submissions S."/>
        </authorList>
    </citation>
    <scope>NUCLEOTIDE SEQUENCE [LARGE SCALE GENOMIC DNA]</scope>
    <source>
        <strain evidence="4 5">DSM 26001</strain>
    </source>
</reference>
<evidence type="ECO:0000256" key="1">
    <source>
        <dbReference type="ARBA" id="ARBA00008950"/>
    </source>
</evidence>
<dbReference type="EC" id="3.1.4.-" evidence="2"/>